<comment type="caution">
    <text evidence="2">The sequence shown here is derived from an EMBL/GenBank/DDBJ whole genome shotgun (WGS) entry which is preliminary data.</text>
</comment>
<dbReference type="Gene3D" id="1.10.3910.10">
    <property type="entry name" value="SP0561-like"/>
    <property type="match status" value="1"/>
</dbReference>
<organism evidence="2 3">
    <name type="scientific">Negativicoccus succinicivorans</name>
    <dbReference type="NCBI Taxonomy" id="620903"/>
    <lineage>
        <taxon>Bacteria</taxon>
        <taxon>Bacillati</taxon>
        <taxon>Bacillota</taxon>
        <taxon>Negativicutes</taxon>
        <taxon>Veillonellales</taxon>
        <taxon>Veillonellaceae</taxon>
        <taxon>Negativicoccus</taxon>
    </lineage>
</organism>
<feature type="domain" description="DUF1858" evidence="1">
    <location>
        <begin position="201"/>
        <end position="250"/>
    </location>
</feature>
<gene>
    <name evidence="2" type="ORF">HNR45_000923</name>
</gene>
<protein>
    <submittedName>
        <fullName evidence="2">Hybrid cluster-associated redox disulfide protein</fullName>
    </submittedName>
</protein>
<evidence type="ECO:0000313" key="2">
    <source>
        <dbReference type="EMBL" id="MBB6477890.1"/>
    </source>
</evidence>
<dbReference type="NCBIfam" id="TIGR03980">
    <property type="entry name" value="prismane_assoc"/>
    <property type="match status" value="1"/>
</dbReference>
<evidence type="ECO:0000259" key="1">
    <source>
        <dbReference type="Pfam" id="PF08984"/>
    </source>
</evidence>
<dbReference type="PANTHER" id="PTHR39341">
    <property type="entry name" value="BSL7085 PROTEIN"/>
    <property type="match status" value="1"/>
</dbReference>
<dbReference type="OrthoDB" id="9800558at2"/>
<dbReference type="EMBL" id="JACHHI010000003">
    <property type="protein sequence ID" value="MBB6477890.1"/>
    <property type="molecule type" value="Genomic_DNA"/>
</dbReference>
<sequence>MSNMTYALAVHFATKGEGCKAFLKTAEDAAKMYQASIILQPNGDVTLAGIAADEVAPLLIATGMSPYAEWPRDVVTCDIETPLPLRAVGMEDGWEIFLGDNVFVGFVSMPDDAVRILERAGAFYTNQEKFETLPHFVERIGLDAFRREVLGVEPLTDASALPPEYTSGGDFYNLAYDPAPPTDWDERPAARTLHHGDFVRPDDNLMQILTVYPEMGPLFMEYGMHCIGCVISYDESLWEACQVHGLDIFEIMGEMNEYLADKLGKELITGETPLQELFTMYPQTVSVLQEYGISLPDEMSTTLGALAAERSVSEADLLAQIHRKLRKEV</sequence>
<reference evidence="2 3" key="1">
    <citation type="submission" date="2020-08" db="EMBL/GenBank/DDBJ databases">
        <title>Genomic Encyclopedia of Type Strains, Phase IV (KMG-IV): sequencing the most valuable type-strain genomes for metagenomic binning, comparative biology and taxonomic classification.</title>
        <authorList>
            <person name="Goeker M."/>
        </authorList>
    </citation>
    <scope>NUCLEOTIDE SEQUENCE [LARGE SCALE GENOMIC DNA]</scope>
    <source>
        <strain evidence="2 3">DSM 21255</strain>
    </source>
</reference>
<dbReference type="Proteomes" id="UP000591941">
    <property type="component" value="Unassembled WGS sequence"/>
</dbReference>
<evidence type="ECO:0000313" key="3">
    <source>
        <dbReference type="Proteomes" id="UP000591941"/>
    </source>
</evidence>
<dbReference type="AlphaFoldDB" id="A0A841R488"/>
<name>A0A841R488_9FIRM</name>
<dbReference type="InterPro" id="IPR038062">
    <property type="entry name" value="ScdA-like_N_sf"/>
</dbReference>
<dbReference type="InterPro" id="IPR015077">
    <property type="entry name" value="DUF1858"/>
</dbReference>
<dbReference type="SUPFAM" id="SSF140683">
    <property type="entry name" value="SP0561-like"/>
    <property type="match status" value="1"/>
</dbReference>
<dbReference type="PANTHER" id="PTHR39341:SF1">
    <property type="entry name" value="DUF1858 DOMAIN-CONTAINING PROTEIN"/>
    <property type="match status" value="1"/>
</dbReference>
<dbReference type="InterPro" id="IPR023883">
    <property type="entry name" value="CHP03980_redox-disulphide"/>
</dbReference>
<keyword evidence="3" id="KW-1185">Reference proteome</keyword>
<dbReference type="Pfam" id="PF08984">
    <property type="entry name" value="DUF1858"/>
    <property type="match status" value="1"/>
</dbReference>
<accession>A0A841R488</accession>
<proteinExistence type="predicted"/>